<reference evidence="2 3" key="1">
    <citation type="submission" date="2020-11" db="EMBL/GenBank/DDBJ databases">
        <title>Kaistella gelatinilytica sp. nov., a flavobacterium isolated from Antarctic Soil.</title>
        <authorList>
            <person name="Li J."/>
        </authorList>
    </citation>
    <scope>NUCLEOTIDE SEQUENCE [LARGE SCALE GENOMIC DNA]</scope>
    <source>
        <strain evidence="2 3">G5-32</strain>
    </source>
</reference>
<dbReference type="InterPro" id="IPR053139">
    <property type="entry name" value="Surface_bspA-like"/>
</dbReference>
<organism evidence="2 3">
    <name type="scientific">Kaistella gelatinilytica</name>
    <dbReference type="NCBI Taxonomy" id="2787636"/>
    <lineage>
        <taxon>Bacteria</taxon>
        <taxon>Pseudomonadati</taxon>
        <taxon>Bacteroidota</taxon>
        <taxon>Flavobacteriia</taxon>
        <taxon>Flavobacteriales</taxon>
        <taxon>Weeksellaceae</taxon>
        <taxon>Chryseobacterium group</taxon>
        <taxon>Kaistella</taxon>
    </lineage>
</organism>
<dbReference type="PANTHER" id="PTHR45661">
    <property type="entry name" value="SURFACE ANTIGEN"/>
    <property type="match status" value="1"/>
</dbReference>
<dbReference type="InterPro" id="IPR026906">
    <property type="entry name" value="LRR_5"/>
</dbReference>
<keyword evidence="3" id="KW-1185">Reference proteome</keyword>
<gene>
    <name evidence="2" type="ORF">IV494_06875</name>
</gene>
<dbReference type="Gene3D" id="3.80.10.10">
    <property type="entry name" value="Ribonuclease Inhibitor"/>
    <property type="match status" value="1"/>
</dbReference>
<comment type="caution">
    <text evidence="2">The sequence shown here is derived from an EMBL/GenBank/DDBJ whole genome shotgun (WGS) entry which is preliminary data.</text>
</comment>
<name>A0ABS0FB31_9FLAO</name>
<sequence>MYKKLLLLFAVLSFSIASAFTVNGVNYNITSATTVEVGNNAGYNGALILPSTVSDGGTTYAVTSIVSSAFNSCLNLTSVVIPNSITAIGSYTFYSCIALTAVTIPNSVLSIGDNAFANCSILPSVILPNALTSIGAFAFAYCPLLS</sequence>
<dbReference type="Pfam" id="PF13306">
    <property type="entry name" value="LRR_5"/>
    <property type="match status" value="1"/>
</dbReference>
<accession>A0ABS0FB31</accession>
<dbReference type="Proteomes" id="UP000660070">
    <property type="component" value="Unassembled WGS sequence"/>
</dbReference>
<keyword evidence="1" id="KW-0732">Signal</keyword>
<dbReference type="SUPFAM" id="SSF52058">
    <property type="entry name" value="L domain-like"/>
    <property type="match status" value="1"/>
</dbReference>
<evidence type="ECO:0000313" key="2">
    <source>
        <dbReference type="EMBL" id="MBF8456904.1"/>
    </source>
</evidence>
<feature type="chain" id="PRO_5046542271" evidence="1">
    <location>
        <begin position="20"/>
        <end position="146"/>
    </location>
</feature>
<protein>
    <submittedName>
        <fullName evidence="2">Leucine-rich repeat domain-containing protein</fullName>
    </submittedName>
</protein>
<dbReference type="EMBL" id="JADPVI010000001">
    <property type="protein sequence ID" value="MBF8456904.1"/>
    <property type="molecule type" value="Genomic_DNA"/>
</dbReference>
<dbReference type="RefSeq" id="WP_196079394.1">
    <property type="nucleotide sequence ID" value="NZ_JADPVI010000001.1"/>
</dbReference>
<dbReference type="InterPro" id="IPR032675">
    <property type="entry name" value="LRR_dom_sf"/>
</dbReference>
<evidence type="ECO:0000256" key="1">
    <source>
        <dbReference type="SAM" id="SignalP"/>
    </source>
</evidence>
<feature type="signal peptide" evidence="1">
    <location>
        <begin position="1"/>
        <end position="19"/>
    </location>
</feature>
<proteinExistence type="predicted"/>
<evidence type="ECO:0000313" key="3">
    <source>
        <dbReference type="Proteomes" id="UP000660070"/>
    </source>
</evidence>
<dbReference type="PANTHER" id="PTHR45661:SF3">
    <property type="entry name" value="IG-LIKE DOMAIN-CONTAINING PROTEIN"/>
    <property type="match status" value="1"/>
</dbReference>